<dbReference type="Gene3D" id="3.10.129.10">
    <property type="entry name" value="Hotdog Thioesterase"/>
    <property type="match status" value="1"/>
</dbReference>
<evidence type="ECO:0000256" key="5">
    <source>
        <dbReference type="ARBA" id="ARBA00022946"/>
    </source>
</evidence>
<keyword evidence="11" id="KW-1185">Reference proteome</keyword>
<dbReference type="GO" id="GO:0016297">
    <property type="term" value="F:fatty acyl-[ACP] hydrolase activity"/>
    <property type="evidence" value="ECO:0007669"/>
    <property type="project" value="InterPro"/>
</dbReference>
<dbReference type="OrthoDB" id="9801517at2"/>
<dbReference type="Pfam" id="PF01643">
    <property type="entry name" value="Acyl-ACP_TE"/>
    <property type="match status" value="1"/>
</dbReference>
<comment type="similarity">
    <text evidence="1">Belongs to the acyl-ACP thioesterase family.</text>
</comment>
<dbReference type="STRING" id="1423726.FC07_GL001762"/>
<keyword evidence="4" id="KW-0276">Fatty acid metabolism</keyword>
<organism evidence="10 11">
    <name type="scientific">Loigolactobacillus bifermentans DSM 20003</name>
    <dbReference type="NCBI Taxonomy" id="1423726"/>
    <lineage>
        <taxon>Bacteria</taxon>
        <taxon>Bacillati</taxon>
        <taxon>Bacillota</taxon>
        <taxon>Bacilli</taxon>
        <taxon>Lactobacillales</taxon>
        <taxon>Lactobacillaceae</taxon>
        <taxon>Loigolactobacillus</taxon>
    </lineage>
</organism>
<dbReference type="InterPro" id="IPR045023">
    <property type="entry name" value="FATA/B"/>
</dbReference>
<dbReference type="AlphaFoldDB" id="A0A0R1H0E3"/>
<dbReference type="RefSeq" id="WP_057903945.1">
    <property type="nucleotide sequence ID" value="NZ_AZDA01000025.1"/>
</dbReference>
<gene>
    <name evidence="10" type="ORF">FC07_GL001762</name>
</gene>
<keyword evidence="3" id="KW-0378">Hydrolase</keyword>
<dbReference type="InterPro" id="IPR002864">
    <property type="entry name" value="Acyl-ACP_thioesterase_NHD"/>
</dbReference>
<keyword evidence="6" id="KW-0443">Lipid metabolism</keyword>
<feature type="domain" description="Acyl-ACP thioesterase N-terminal hotdog" evidence="8">
    <location>
        <begin position="4"/>
        <end position="131"/>
    </location>
</feature>
<dbReference type="Pfam" id="PF20791">
    <property type="entry name" value="Acyl-ACP_TE_C"/>
    <property type="match status" value="1"/>
</dbReference>
<feature type="domain" description="Acyl-ACP thioesterase-like C-terminal" evidence="9">
    <location>
        <begin position="150"/>
        <end position="246"/>
    </location>
</feature>
<keyword evidence="2" id="KW-0444">Lipid biosynthesis</keyword>
<dbReference type="InterPro" id="IPR049427">
    <property type="entry name" value="Acyl-ACP_TE_C"/>
</dbReference>
<name>A0A0R1H0E3_9LACO</name>
<dbReference type="CDD" id="cd00586">
    <property type="entry name" value="4HBT"/>
    <property type="match status" value="2"/>
</dbReference>
<protein>
    <submittedName>
        <fullName evidence="10">Acyl-ACP thioesterase</fullName>
    </submittedName>
</protein>
<dbReference type="SUPFAM" id="SSF54637">
    <property type="entry name" value="Thioesterase/thiol ester dehydrase-isomerase"/>
    <property type="match status" value="2"/>
</dbReference>
<dbReference type="PATRIC" id="fig|1423726.3.peg.1822"/>
<evidence type="ECO:0000259" key="8">
    <source>
        <dbReference type="Pfam" id="PF01643"/>
    </source>
</evidence>
<keyword evidence="7" id="KW-0275">Fatty acid biosynthesis</keyword>
<evidence type="ECO:0000256" key="4">
    <source>
        <dbReference type="ARBA" id="ARBA00022832"/>
    </source>
</evidence>
<keyword evidence="5" id="KW-0809">Transit peptide</keyword>
<reference evidence="10 11" key="1">
    <citation type="journal article" date="2015" name="Genome Announc.">
        <title>Expanding the biotechnology potential of lactobacilli through comparative genomics of 213 strains and associated genera.</title>
        <authorList>
            <person name="Sun Z."/>
            <person name="Harris H.M."/>
            <person name="McCann A."/>
            <person name="Guo C."/>
            <person name="Argimon S."/>
            <person name="Zhang W."/>
            <person name="Yang X."/>
            <person name="Jeffery I.B."/>
            <person name="Cooney J.C."/>
            <person name="Kagawa T.F."/>
            <person name="Liu W."/>
            <person name="Song Y."/>
            <person name="Salvetti E."/>
            <person name="Wrobel A."/>
            <person name="Rasinkangas P."/>
            <person name="Parkhill J."/>
            <person name="Rea M.C."/>
            <person name="O'Sullivan O."/>
            <person name="Ritari J."/>
            <person name="Douillard F.P."/>
            <person name="Paul Ross R."/>
            <person name="Yang R."/>
            <person name="Briner A.E."/>
            <person name="Felis G.E."/>
            <person name="de Vos W.M."/>
            <person name="Barrangou R."/>
            <person name="Klaenhammer T.R."/>
            <person name="Caufield P.W."/>
            <person name="Cui Y."/>
            <person name="Zhang H."/>
            <person name="O'Toole P.W."/>
        </authorList>
    </citation>
    <scope>NUCLEOTIDE SEQUENCE [LARGE SCALE GENOMIC DNA]</scope>
    <source>
        <strain evidence="10 11">DSM 20003</strain>
    </source>
</reference>
<evidence type="ECO:0000256" key="1">
    <source>
        <dbReference type="ARBA" id="ARBA00006500"/>
    </source>
</evidence>
<dbReference type="PANTHER" id="PTHR31727:SF6">
    <property type="entry name" value="OLEOYL-ACYL CARRIER PROTEIN THIOESTERASE 1, CHLOROPLASTIC"/>
    <property type="match status" value="1"/>
</dbReference>
<dbReference type="GO" id="GO:0000036">
    <property type="term" value="F:acyl carrier activity"/>
    <property type="evidence" value="ECO:0007669"/>
    <property type="project" value="TreeGrafter"/>
</dbReference>
<accession>A0A0R1H0E3</accession>
<dbReference type="InterPro" id="IPR029069">
    <property type="entry name" value="HotDog_dom_sf"/>
</dbReference>
<evidence type="ECO:0000256" key="3">
    <source>
        <dbReference type="ARBA" id="ARBA00022801"/>
    </source>
</evidence>
<evidence type="ECO:0000256" key="2">
    <source>
        <dbReference type="ARBA" id="ARBA00022516"/>
    </source>
</evidence>
<evidence type="ECO:0000313" key="10">
    <source>
        <dbReference type="EMBL" id="KRK40054.1"/>
    </source>
</evidence>
<proteinExistence type="inferred from homology"/>
<dbReference type="Proteomes" id="UP000051461">
    <property type="component" value="Unassembled WGS sequence"/>
</dbReference>
<dbReference type="PANTHER" id="PTHR31727">
    <property type="entry name" value="OLEOYL-ACYL CARRIER PROTEIN THIOESTERASE 1, CHLOROPLASTIC"/>
    <property type="match status" value="1"/>
</dbReference>
<evidence type="ECO:0000256" key="7">
    <source>
        <dbReference type="ARBA" id="ARBA00023160"/>
    </source>
</evidence>
<comment type="caution">
    <text evidence="10">The sequence shown here is derived from an EMBL/GenBank/DDBJ whole genome shotgun (WGS) entry which is preliminary data.</text>
</comment>
<evidence type="ECO:0000313" key="11">
    <source>
        <dbReference type="Proteomes" id="UP000051461"/>
    </source>
</evidence>
<sequence>MAQRYCTQHQVHYYEGNTKGQMTLAMLINVALLVAGQQNDQLGVGATEVQRHGVGWVVTQYEMAIQRMPKVGETVTFGTVATAYNKFFCYRDLWVETLDGQRLVTIHSMWVMMDYQTRKMRAIIPEIIAPYEAEQIKGVLSRPRIAHVAPDKASAAQPYRVRYFDIDRNQHVNNSHYFDWMLDHLGYDFLSQHDIVHVVIRYEREVQYGNVPTSQYQKVATDDALITRHVIMNQDQRCAEAEIHWQPHEG</sequence>
<evidence type="ECO:0000259" key="9">
    <source>
        <dbReference type="Pfam" id="PF20791"/>
    </source>
</evidence>
<evidence type="ECO:0000256" key="6">
    <source>
        <dbReference type="ARBA" id="ARBA00023098"/>
    </source>
</evidence>
<dbReference type="EMBL" id="AZDA01000025">
    <property type="protein sequence ID" value="KRK40054.1"/>
    <property type="molecule type" value="Genomic_DNA"/>
</dbReference>